<dbReference type="Pfam" id="PF00126">
    <property type="entry name" value="HTH_1"/>
    <property type="match status" value="1"/>
</dbReference>
<keyword evidence="2" id="KW-0805">Transcription regulation</keyword>
<evidence type="ECO:0000256" key="2">
    <source>
        <dbReference type="ARBA" id="ARBA00023015"/>
    </source>
</evidence>
<dbReference type="STRING" id="1921510.BSL82_07105"/>
<dbReference type="Gene3D" id="3.40.190.290">
    <property type="match status" value="1"/>
</dbReference>
<proteinExistence type="inferred from homology"/>
<dbReference type="FunFam" id="1.10.10.10:FF:000001">
    <property type="entry name" value="LysR family transcriptional regulator"/>
    <property type="match status" value="1"/>
</dbReference>
<dbReference type="InterPro" id="IPR036390">
    <property type="entry name" value="WH_DNA-bd_sf"/>
</dbReference>
<dbReference type="EMBL" id="CP018221">
    <property type="protein sequence ID" value="API61004.1"/>
    <property type="molecule type" value="Genomic_DNA"/>
</dbReference>
<dbReference type="GO" id="GO:0003677">
    <property type="term" value="F:DNA binding"/>
    <property type="evidence" value="ECO:0007669"/>
    <property type="project" value="UniProtKB-KW"/>
</dbReference>
<dbReference type="InterPro" id="IPR005119">
    <property type="entry name" value="LysR_subst-bd"/>
</dbReference>
<comment type="similarity">
    <text evidence="1">Belongs to the LysR transcriptional regulatory family.</text>
</comment>
<keyword evidence="3" id="KW-0238">DNA-binding</keyword>
<dbReference type="Proteomes" id="UP000182063">
    <property type="component" value="Chromosome"/>
</dbReference>
<dbReference type="PROSITE" id="PS50931">
    <property type="entry name" value="HTH_LYSR"/>
    <property type="match status" value="1"/>
</dbReference>
<dbReference type="PANTHER" id="PTHR30537:SF5">
    <property type="entry name" value="HTH-TYPE TRANSCRIPTIONAL ACTIVATOR TTDR-RELATED"/>
    <property type="match status" value="1"/>
</dbReference>
<evidence type="ECO:0000256" key="1">
    <source>
        <dbReference type="ARBA" id="ARBA00009437"/>
    </source>
</evidence>
<keyword evidence="4" id="KW-0804">Transcription</keyword>
<evidence type="ECO:0000256" key="3">
    <source>
        <dbReference type="ARBA" id="ARBA00023125"/>
    </source>
</evidence>
<dbReference type="InterPro" id="IPR036388">
    <property type="entry name" value="WH-like_DNA-bd_sf"/>
</dbReference>
<dbReference type="PANTHER" id="PTHR30537">
    <property type="entry name" value="HTH-TYPE TRANSCRIPTIONAL REGULATOR"/>
    <property type="match status" value="1"/>
</dbReference>
<organism evidence="6 7">
    <name type="scientific">Tardibacter chloracetimidivorans</name>
    <dbReference type="NCBI Taxonomy" id="1921510"/>
    <lineage>
        <taxon>Bacteria</taxon>
        <taxon>Pseudomonadati</taxon>
        <taxon>Pseudomonadota</taxon>
        <taxon>Alphaproteobacteria</taxon>
        <taxon>Sphingomonadales</taxon>
        <taxon>Sphingomonadaceae</taxon>
        <taxon>Tardibacter</taxon>
    </lineage>
</organism>
<keyword evidence="7" id="KW-1185">Reference proteome</keyword>
<dbReference type="Pfam" id="PF03466">
    <property type="entry name" value="LysR_substrate"/>
    <property type="match status" value="1"/>
</dbReference>
<protein>
    <recommendedName>
        <fullName evidence="5">HTH lysR-type domain-containing protein</fullName>
    </recommendedName>
</protein>
<evidence type="ECO:0000313" key="6">
    <source>
        <dbReference type="EMBL" id="API61004.1"/>
    </source>
</evidence>
<evidence type="ECO:0000313" key="7">
    <source>
        <dbReference type="Proteomes" id="UP000182063"/>
    </source>
</evidence>
<dbReference type="Gene3D" id="1.10.10.10">
    <property type="entry name" value="Winged helix-like DNA-binding domain superfamily/Winged helix DNA-binding domain"/>
    <property type="match status" value="1"/>
</dbReference>
<evidence type="ECO:0000259" key="5">
    <source>
        <dbReference type="PROSITE" id="PS50931"/>
    </source>
</evidence>
<dbReference type="AlphaFoldDB" id="A0A1L3ZZE8"/>
<dbReference type="InterPro" id="IPR058163">
    <property type="entry name" value="LysR-type_TF_proteobact-type"/>
</dbReference>
<dbReference type="GO" id="GO:0003700">
    <property type="term" value="F:DNA-binding transcription factor activity"/>
    <property type="evidence" value="ECO:0007669"/>
    <property type="project" value="InterPro"/>
</dbReference>
<accession>A0A1L3ZZE8</accession>
<sequence length="302" mass="33370">MPPLGAIEAFVTVARMGSIKNAAEVLALSPSALSRRVQTLENRMGEALFERKHQALSLTIAGERLLEAVAPLIDDLGRIFDSMSGPHELRLRVGVLPLFASHVLMPQLPRLRNLHPELHLDLDTAPLPVSRLGEGLDVALTLAQDIDPRFYSRRIGHNRIAVVASKAMANSSNAPRTPDDLRGHTFLVHRDMPNAVNHWFEAQGLPVIRPVETIQFDSGQLILDAAATDMGIAFMLDTLLANDPRLQPIFDVKIDSPYEYWFVCKQAALSSKAVRMFHNWLFDEIDLANPAPPATQAASRAF</sequence>
<dbReference type="KEGG" id="sphj:BSL82_07105"/>
<dbReference type="SUPFAM" id="SSF46785">
    <property type="entry name" value="Winged helix' DNA-binding domain"/>
    <property type="match status" value="1"/>
</dbReference>
<dbReference type="InterPro" id="IPR000847">
    <property type="entry name" value="LysR_HTH_N"/>
</dbReference>
<reference evidence="7" key="1">
    <citation type="submission" date="2016-11" db="EMBL/GenBank/DDBJ databases">
        <title>Complete Genome Sequence of alachlor-degrading Sphingomonas sp. strain JJ-A5.</title>
        <authorList>
            <person name="Lee H."/>
            <person name="Ka J.-O."/>
        </authorList>
    </citation>
    <scope>NUCLEOTIDE SEQUENCE [LARGE SCALE GENOMIC DNA]</scope>
    <source>
        <strain evidence="7">JJ-A5</strain>
    </source>
</reference>
<evidence type="ECO:0000256" key="4">
    <source>
        <dbReference type="ARBA" id="ARBA00023163"/>
    </source>
</evidence>
<dbReference type="SUPFAM" id="SSF53850">
    <property type="entry name" value="Periplasmic binding protein-like II"/>
    <property type="match status" value="1"/>
</dbReference>
<gene>
    <name evidence="6" type="ORF">BSL82_07105</name>
</gene>
<feature type="domain" description="HTH lysR-type" evidence="5">
    <location>
        <begin position="2"/>
        <end position="59"/>
    </location>
</feature>
<name>A0A1L3ZZE8_9SPHN</name>